<evidence type="ECO:0000256" key="6">
    <source>
        <dbReference type="ARBA" id="ARBA00022500"/>
    </source>
</evidence>
<keyword evidence="9" id="KW-0472">Membrane</keyword>
<reference evidence="13" key="1">
    <citation type="journal article" date="2019" name="Int. J. Syst. Evol. Microbiol.">
        <title>The Global Catalogue of Microorganisms (GCM) 10K type strain sequencing project: providing services to taxonomists for standard genome sequencing and annotation.</title>
        <authorList>
            <consortium name="The Broad Institute Genomics Platform"/>
            <consortium name="The Broad Institute Genome Sequencing Center for Infectious Disease"/>
            <person name="Wu L."/>
            <person name="Ma J."/>
        </authorList>
    </citation>
    <scope>NUCLEOTIDE SEQUENCE [LARGE SCALE GENOMIC DNA]</scope>
    <source>
        <strain evidence="13">NBRC 112299</strain>
    </source>
</reference>
<keyword evidence="7" id="KW-1005">Bacterial flagellum biogenesis</keyword>
<evidence type="ECO:0000313" key="12">
    <source>
        <dbReference type="EMBL" id="GMA35656.1"/>
    </source>
</evidence>
<dbReference type="Gene3D" id="1.10.287.1700">
    <property type="match status" value="1"/>
</dbReference>
<keyword evidence="10" id="KW-1006">Bacterial flagellum protein export</keyword>
<dbReference type="Pfam" id="PF02050">
    <property type="entry name" value="FliJ"/>
    <property type="match status" value="1"/>
</dbReference>
<dbReference type="InterPro" id="IPR012823">
    <property type="entry name" value="Flagell_FliJ"/>
</dbReference>
<keyword evidence="13" id="KW-1185">Reference proteome</keyword>
<comment type="caution">
    <text evidence="12">The sequence shown here is derived from an EMBL/GenBank/DDBJ whole genome shotgun (WGS) entry which is preliminary data.</text>
</comment>
<proteinExistence type="inferred from homology"/>
<evidence type="ECO:0000256" key="7">
    <source>
        <dbReference type="ARBA" id="ARBA00022795"/>
    </source>
</evidence>
<accession>A0ABQ6IER2</accession>
<protein>
    <recommendedName>
        <fullName evidence="3">Flagellar FliJ protein</fullName>
    </recommendedName>
</protein>
<feature type="compositionally biased region" description="Basic and acidic residues" evidence="11">
    <location>
        <begin position="47"/>
        <end position="59"/>
    </location>
</feature>
<evidence type="ECO:0000256" key="8">
    <source>
        <dbReference type="ARBA" id="ARBA00022927"/>
    </source>
</evidence>
<name>A0ABQ6IER2_9MICO</name>
<feature type="region of interest" description="Disordered" evidence="11">
    <location>
        <begin position="47"/>
        <end position="66"/>
    </location>
</feature>
<dbReference type="EMBL" id="BSUN01000001">
    <property type="protein sequence ID" value="GMA35656.1"/>
    <property type="molecule type" value="Genomic_DNA"/>
</dbReference>
<keyword evidence="4" id="KW-0813">Transport</keyword>
<sequence length="66" mass="7346">MDLALGATEAGDAAREATHGWELARRDKEAVERLHDRHLARVAADDLREEQRALDEAASRRSKGHS</sequence>
<evidence type="ECO:0000256" key="1">
    <source>
        <dbReference type="ARBA" id="ARBA00004413"/>
    </source>
</evidence>
<evidence type="ECO:0000256" key="9">
    <source>
        <dbReference type="ARBA" id="ARBA00023136"/>
    </source>
</evidence>
<organism evidence="12 13">
    <name type="scientific">Demequina litorisediminis</name>
    <dbReference type="NCBI Taxonomy" id="1849022"/>
    <lineage>
        <taxon>Bacteria</taxon>
        <taxon>Bacillati</taxon>
        <taxon>Actinomycetota</taxon>
        <taxon>Actinomycetes</taxon>
        <taxon>Micrococcales</taxon>
        <taxon>Demequinaceae</taxon>
        <taxon>Demequina</taxon>
    </lineage>
</organism>
<evidence type="ECO:0000256" key="4">
    <source>
        <dbReference type="ARBA" id="ARBA00022448"/>
    </source>
</evidence>
<dbReference type="InterPro" id="IPR053716">
    <property type="entry name" value="Flag_assembly_chemotaxis_eff"/>
</dbReference>
<evidence type="ECO:0000256" key="2">
    <source>
        <dbReference type="ARBA" id="ARBA00010004"/>
    </source>
</evidence>
<evidence type="ECO:0000256" key="5">
    <source>
        <dbReference type="ARBA" id="ARBA00022475"/>
    </source>
</evidence>
<keyword evidence="8" id="KW-0653">Protein transport</keyword>
<evidence type="ECO:0000313" key="13">
    <source>
        <dbReference type="Proteomes" id="UP001157125"/>
    </source>
</evidence>
<comment type="similarity">
    <text evidence="2">Belongs to the FliJ family.</text>
</comment>
<gene>
    <name evidence="12" type="ORF">GCM10025876_18600</name>
</gene>
<keyword evidence="6" id="KW-0145">Chemotaxis</keyword>
<comment type="subcellular location">
    <subcellularLocation>
        <location evidence="1">Cell membrane</location>
        <topology evidence="1">Peripheral membrane protein</topology>
        <orientation evidence="1">Cytoplasmic side</orientation>
    </subcellularLocation>
</comment>
<evidence type="ECO:0000256" key="3">
    <source>
        <dbReference type="ARBA" id="ARBA00020392"/>
    </source>
</evidence>
<dbReference type="Proteomes" id="UP001157125">
    <property type="component" value="Unassembled WGS sequence"/>
</dbReference>
<evidence type="ECO:0000256" key="11">
    <source>
        <dbReference type="SAM" id="MobiDB-lite"/>
    </source>
</evidence>
<evidence type="ECO:0000256" key="10">
    <source>
        <dbReference type="ARBA" id="ARBA00023225"/>
    </source>
</evidence>
<keyword evidence="5" id="KW-1003">Cell membrane</keyword>